<dbReference type="Pfam" id="PF00005">
    <property type="entry name" value="ABC_tran"/>
    <property type="match status" value="1"/>
</dbReference>
<evidence type="ECO:0000256" key="9">
    <source>
        <dbReference type="ARBA" id="ARBA00023136"/>
    </source>
</evidence>
<evidence type="ECO:0000259" key="14">
    <source>
        <dbReference type="PROSITE" id="PS50929"/>
    </source>
</evidence>
<evidence type="ECO:0000256" key="2">
    <source>
        <dbReference type="ARBA" id="ARBA00022448"/>
    </source>
</evidence>
<dbReference type="GO" id="GO:0005886">
    <property type="term" value="C:plasma membrane"/>
    <property type="evidence" value="ECO:0007669"/>
    <property type="project" value="UniProtKB-SubCell"/>
</dbReference>
<evidence type="ECO:0000256" key="7">
    <source>
        <dbReference type="ARBA" id="ARBA00022840"/>
    </source>
</evidence>
<dbReference type="AlphaFoldDB" id="A0A542ZHN8"/>
<dbReference type="GO" id="GO:0005524">
    <property type="term" value="F:ATP binding"/>
    <property type="evidence" value="ECO:0007669"/>
    <property type="project" value="UniProtKB-KW"/>
</dbReference>
<name>A0A542ZHN8_9MICO</name>
<dbReference type="FunFam" id="3.40.50.300:FF:000221">
    <property type="entry name" value="Multidrug ABC transporter ATP-binding protein"/>
    <property type="match status" value="1"/>
</dbReference>
<keyword evidence="6" id="KW-0547">Nucleotide-binding</keyword>
<evidence type="ECO:0000256" key="10">
    <source>
        <dbReference type="ARBA" id="ARBA00023455"/>
    </source>
</evidence>
<feature type="transmembrane region" description="Helical" evidence="11">
    <location>
        <begin position="266"/>
        <end position="287"/>
    </location>
</feature>
<dbReference type="GO" id="GO:0016887">
    <property type="term" value="F:ATP hydrolysis activity"/>
    <property type="evidence" value="ECO:0007669"/>
    <property type="project" value="InterPro"/>
</dbReference>
<keyword evidence="12" id="KW-0732">Signal</keyword>
<evidence type="ECO:0000313" key="16">
    <source>
        <dbReference type="Proteomes" id="UP000319514"/>
    </source>
</evidence>
<feature type="domain" description="ABC transmembrane type-1" evidence="14">
    <location>
        <begin position="16"/>
        <end position="295"/>
    </location>
</feature>
<comment type="similarity">
    <text evidence="10">Belongs to the ABC transporter superfamily. Siderophore-Fe(3+) uptake transporter (SIUT) (TC 3.A.1.21) family.</text>
</comment>
<dbReference type="InterPro" id="IPR036640">
    <property type="entry name" value="ABC1_TM_sf"/>
</dbReference>
<dbReference type="InterPro" id="IPR027417">
    <property type="entry name" value="P-loop_NTPase"/>
</dbReference>
<accession>A0A542ZHN8</accession>
<dbReference type="InterPro" id="IPR003439">
    <property type="entry name" value="ABC_transporter-like_ATP-bd"/>
</dbReference>
<evidence type="ECO:0000256" key="8">
    <source>
        <dbReference type="ARBA" id="ARBA00022989"/>
    </source>
</evidence>
<feature type="domain" description="ABC transporter" evidence="13">
    <location>
        <begin position="335"/>
        <end position="567"/>
    </location>
</feature>
<feature type="chain" id="PRO_5038578188" evidence="12">
    <location>
        <begin position="32"/>
        <end position="571"/>
    </location>
</feature>
<evidence type="ECO:0000256" key="3">
    <source>
        <dbReference type="ARBA" id="ARBA00022475"/>
    </source>
</evidence>
<comment type="caution">
    <text evidence="15">The sequence shown here is derived from an EMBL/GenBank/DDBJ whole genome shotgun (WGS) entry which is preliminary data.</text>
</comment>
<dbReference type="SUPFAM" id="SSF52540">
    <property type="entry name" value="P-loop containing nucleoside triphosphate hydrolases"/>
    <property type="match status" value="1"/>
</dbReference>
<dbReference type="SMART" id="SM00382">
    <property type="entry name" value="AAA"/>
    <property type="match status" value="1"/>
</dbReference>
<keyword evidence="8 11" id="KW-1133">Transmembrane helix</keyword>
<dbReference type="Pfam" id="PF00664">
    <property type="entry name" value="ABC_membrane"/>
    <property type="match status" value="1"/>
</dbReference>
<feature type="signal peptide" evidence="12">
    <location>
        <begin position="1"/>
        <end position="31"/>
    </location>
</feature>
<dbReference type="PROSITE" id="PS50893">
    <property type="entry name" value="ABC_TRANSPORTER_2"/>
    <property type="match status" value="1"/>
</dbReference>
<dbReference type="PROSITE" id="PS50929">
    <property type="entry name" value="ABC_TM1F"/>
    <property type="match status" value="1"/>
</dbReference>
<evidence type="ECO:0000256" key="4">
    <source>
        <dbReference type="ARBA" id="ARBA00022519"/>
    </source>
</evidence>
<dbReference type="PROSITE" id="PS00211">
    <property type="entry name" value="ABC_TRANSPORTER_1"/>
    <property type="match status" value="1"/>
</dbReference>
<evidence type="ECO:0000256" key="6">
    <source>
        <dbReference type="ARBA" id="ARBA00022741"/>
    </source>
</evidence>
<dbReference type="InterPro" id="IPR039421">
    <property type="entry name" value="Type_1_exporter"/>
</dbReference>
<feature type="transmembrane region" description="Helical" evidence="11">
    <location>
        <begin position="47"/>
        <end position="66"/>
    </location>
</feature>
<comment type="subcellular location">
    <subcellularLocation>
        <location evidence="1">Cell inner membrane</location>
        <topology evidence="1">Multi-pass membrane protein</topology>
    </subcellularLocation>
</comment>
<dbReference type="PANTHER" id="PTHR43394">
    <property type="entry name" value="ATP-DEPENDENT PERMEASE MDL1, MITOCHONDRIAL"/>
    <property type="match status" value="1"/>
</dbReference>
<dbReference type="InterPro" id="IPR011527">
    <property type="entry name" value="ABC1_TM_dom"/>
</dbReference>
<evidence type="ECO:0000313" key="15">
    <source>
        <dbReference type="EMBL" id="TQL59877.1"/>
    </source>
</evidence>
<dbReference type="EMBL" id="VFOQ01000001">
    <property type="protein sequence ID" value="TQL59877.1"/>
    <property type="molecule type" value="Genomic_DNA"/>
</dbReference>
<evidence type="ECO:0000256" key="11">
    <source>
        <dbReference type="SAM" id="Phobius"/>
    </source>
</evidence>
<evidence type="ECO:0000259" key="13">
    <source>
        <dbReference type="PROSITE" id="PS50893"/>
    </source>
</evidence>
<evidence type="ECO:0000256" key="1">
    <source>
        <dbReference type="ARBA" id="ARBA00004429"/>
    </source>
</evidence>
<dbReference type="Gene3D" id="1.20.1560.10">
    <property type="entry name" value="ABC transporter type 1, transmembrane domain"/>
    <property type="match status" value="1"/>
</dbReference>
<protein>
    <submittedName>
        <fullName evidence="15">ATP-binding cassette subfamily B protein</fullName>
    </submittedName>
</protein>
<keyword evidence="7 15" id="KW-0067">ATP-binding</keyword>
<gene>
    <name evidence="15" type="ORF">FB474_1247</name>
</gene>
<dbReference type="Gene3D" id="3.40.50.300">
    <property type="entry name" value="P-loop containing nucleotide triphosphate hydrolases"/>
    <property type="match status" value="1"/>
</dbReference>
<keyword evidence="9 11" id="KW-0472">Membrane</keyword>
<feature type="transmembrane region" description="Helical" evidence="11">
    <location>
        <begin position="119"/>
        <end position="144"/>
    </location>
</feature>
<dbReference type="PANTHER" id="PTHR43394:SF1">
    <property type="entry name" value="ATP-BINDING CASSETTE SUB-FAMILY B MEMBER 10, MITOCHONDRIAL"/>
    <property type="match status" value="1"/>
</dbReference>
<dbReference type="Proteomes" id="UP000319514">
    <property type="component" value="Unassembled WGS sequence"/>
</dbReference>
<dbReference type="InterPro" id="IPR017871">
    <property type="entry name" value="ABC_transporter-like_CS"/>
</dbReference>
<organism evidence="15 16">
    <name type="scientific">Oryzihumus leptocrescens</name>
    <dbReference type="NCBI Taxonomy" id="297536"/>
    <lineage>
        <taxon>Bacteria</taxon>
        <taxon>Bacillati</taxon>
        <taxon>Actinomycetota</taxon>
        <taxon>Actinomycetes</taxon>
        <taxon>Micrococcales</taxon>
        <taxon>Intrasporangiaceae</taxon>
        <taxon>Oryzihumus</taxon>
    </lineage>
</organism>
<dbReference type="CDD" id="cd18551">
    <property type="entry name" value="ABC_6TM_LmrA_like"/>
    <property type="match status" value="1"/>
</dbReference>
<reference evidence="15 16" key="1">
    <citation type="submission" date="2019-06" db="EMBL/GenBank/DDBJ databases">
        <title>Sequencing the genomes of 1000 actinobacteria strains.</title>
        <authorList>
            <person name="Klenk H.-P."/>
        </authorList>
    </citation>
    <scope>NUCLEOTIDE SEQUENCE [LARGE SCALE GENOMIC DNA]</scope>
    <source>
        <strain evidence="15 16">DSM 18082</strain>
    </source>
</reference>
<dbReference type="SUPFAM" id="SSF90123">
    <property type="entry name" value="ABC transporter transmembrane region"/>
    <property type="match status" value="1"/>
</dbReference>
<feature type="transmembrane region" description="Helical" evidence="11">
    <location>
        <begin position="150"/>
        <end position="170"/>
    </location>
</feature>
<evidence type="ECO:0000256" key="5">
    <source>
        <dbReference type="ARBA" id="ARBA00022692"/>
    </source>
</evidence>
<dbReference type="GO" id="GO:0015421">
    <property type="term" value="F:ABC-type oligopeptide transporter activity"/>
    <property type="evidence" value="ECO:0007669"/>
    <property type="project" value="TreeGrafter"/>
</dbReference>
<sequence>MVSFAPYLRRHRGAFLALLVLSLASAATALAQPWLVGRIIRDATDHRPLLPVLTVAVLVALVDVVLAGGQQYLLQRTAHGLVLGVRVRFIDRMLRLTVPEYDRRSTGDLLARLGNDTGALHAAVTSGGVEAAAAVLWAIGAAVAMALIDLPLLLLALGTFAAFVTASLVASRGVQDLARTELEEYGRMSAAGLRVLGAVRTVRAYGATEQEAGTVAGHARRTYDAGLRHARRAAVVYPTANAGMQASQILLLTVGGIRVASGDLPVASLVSFLLYVNMFVGPVYQLIRAWSSLQQGLGALDRIAEIEGLPAEEEVAAGSVVDRAASRGPGPSVHVGLRGVSFDYGDGSGLHEVSFDVPRGATVALVGPSGAGKSTVLSLIQRFYEPDAGSVVLDGVDLRCLSHRELRERMTYAEQEPAVLEGTVRSNIALGLPDAPESRVRAVLHEVNLATLEHRSPEGLDAAVGERGVRLSGGERQRLTIARALLPGRELLLLDEPTAQLDPANEDQLRQAIRSRQGRTVLVAAHRLSTVLDADRIVVMESGRVVATGTHDELVRCSPLYRSMARAQRLV</sequence>
<keyword evidence="5 11" id="KW-0812">Transmembrane</keyword>
<evidence type="ECO:0000256" key="12">
    <source>
        <dbReference type="SAM" id="SignalP"/>
    </source>
</evidence>
<keyword evidence="3" id="KW-1003">Cell membrane</keyword>
<proteinExistence type="inferred from homology"/>
<keyword evidence="16" id="KW-1185">Reference proteome</keyword>
<dbReference type="InterPro" id="IPR003593">
    <property type="entry name" value="AAA+_ATPase"/>
</dbReference>
<keyword evidence="4" id="KW-0997">Cell inner membrane</keyword>
<keyword evidence="2" id="KW-0813">Transport</keyword>